<dbReference type="InterPro" id="IPR017969">
    <property type="entry name" value="Heavy-metal-associated_CS"/>
</dbReference>
<evidence type="ECO:0000256" key="1">
    <source>
        <dbReference type="ARBA" id="ARBA00022723"/>
    </source>
</evidence>
<accession>A0A1M6JEQ5</accession>
<dbReference type="Gene3D" id="3.30.70.100">
    <property type="match status" value="1"/>
</dbReference>
<dbReference type="GO" id="GO:0016020">
    <property type="term" value="C:membrane"/>
    <property type="evidence" value="ECO:0007669"/>
    <property type="project" value="TreeGrafter"/>
</dbReference>
<evidence type="ECO:0000259" key="3">
    <source>
        <dbReference type="PROSITE" id="PS50846"/>
    </source>
</evidence>
<dbReference type="PROSITE" id="PS01047">
    <property type="entry name" value="HMA_1"/>
    <property type="match status" value="1"/>
</dbReference>
<dbReference type="EMBL" id="FRAE01000004">
    <property type="protein sequence ID" value="SHJ45158.1"/>
    <property type="molecule type" value="Genomic_DNA"/>
</dbReference>
<dbReference type="SUPFAM" id="SSF55008">
    <property type="entry name" value="HMA, heavy metal-associated domain"/>
    <property type="match status" value="1"/>
</dbReference>
<dbReference type="PRINTS" id="PR00944">
    <property type="entry name" value="CUEXPORT"/>
</dbReference>
<dbReference type="CDD" id="cd00371">
    <property type="entry name" value="HMA"/>
    <property type="match status" value="1"/>
</dbReference>
<dbReference type="Pfam" id="PF00403">
    <property type="entry name" value="HMA"/>
    <property type="match status" value="1"/>
</dbReference>
<dbReference type="AlphaFoldDB" id="A0A1M6JEQ5"/>
<organism evidence="4 5">
    <name type="scientific">Tepidibacter formicigenes DSM 15518</name>
    <dbReference type="NCBI Taxonomy" id="1123349"/>
    <lineage>
        <taxon>Bacteria</taxon>
        <taxon>Bacillati</taxon>
        <taxon>Bacillota</taxon>
        <taxon>Clostridia</taxon>
        <taxon>Peptostreptococcales</taxon>
        <taxon>Peptostreptococcaceae</taxon>
        <taxon>Tepidibacter</taxon>
    </lineage>
</organism>
<evidence type="ECO:0000313" key="4">
    <source>
        <dbReference type="EMBL" id="SHJ45158.1"/>
    </source>
</evidence>
<evidence type="ECO:0000313" key="5">
    <source>
        <dbReference type="Proteomes" id="UP000242497"/>
    </source>
</evidence>
<dbReference type="GO" id="GO:0043682">
    <property type="term" value="F:P-type divalent copper transporter activity"/>
    <property type="evidence" value="ECO:0007669"/>
    <property type="project" value="TreeGrafter"/>
</dbReference>
<dbReference type="InterPro" id="IPR036163">
    <property type="entry name" value="HMA_dom_sf"/>
</dbReference>
<reference evidence="5" key="1">
    <citation type="submission" date="2016-11" db="EMBL/GenBank/DDBJ databases">
        <authorList>
            <person name="Varghese N."/>
            <person name="Submissions S."/>
        </authorList>
    </citation>
    <scope>NUCLEOTIDE SEQUENCE [LARGE SCALE GENOMIC DNA]</scope>
    <source>
        <strain evidence="5">DSM 15518</strain>
    </source>
</reference>
<feature type="domain" description="HMA" evidence="3">
    <location>
        <begin position="1"/>
        <end position="66"/>
    </location>
</feature>
<dbReference type="InterPro" id="IPR000428">
    <property type="entry name" value="Cu-bd"/>
</dbReference>
<name>A0A1M6JEQ5_9FIRM</name>
<dbReference type="Proteomes" id="UP000242497">
    <property type="component" value="Unassembled WGS sequence"/>
</dbReference>
<proteinExistence type="predicted"/>
<keyword evidence="2" id="KW-1278">Translocase</keyword>
<dbReference type="STRING" id="1123349.SAMN02744037_00101"/>
<dbReference type="OrthoDB" id="9813965at2"/>
<protein>
    <submittedName>
        <fullName evidence="4">Copper ion binding protein</fullName>
    </submittedName>
</protein>
<dbReference type="FunFam" id="3.30.70.100:FF:000001">
    <property type="entry name" value="ATPase copper transporting beta"/>
    <property type="match status" value="1"/>
</dbReference>
<dbReference type="GO" id="GO:0005507">
    <property type="term" value="F:copper ion binding"/>
    <property type="evidence" value="ECO:0007669"/>
    <property type="project" value="InterPro"/>
</dbReference>
<sequence>MEKKIFIEGMSCGNCVKHVKEALKEIDGVKEVEVNLENKYAKITIDKEVSNDTIKEIIYDAGYDVKNIEE</sequence>
<dbReference type="InterPro" id="IPR006121">
    <property type="entry name" value="HMA_dom"/>
</dbReference>
<dbReference type="GO" id="GO:0055070">
    <property type="term" value="P:copper ion homeostasis"/>
    <property type="evidence" value="ECO:0007669"/>
    <property type="project" value="TreeGrafter"/>
</dbReference>
<dbReference type="PROSITE" id="PS50846">
    <property type="entry name" value="HMA_2"/>
    <property type="match status" value="1"/>
</dbReference>
<keyword evidence="5" id="KW-1185">Reference proteome</keyword>
<evidence type="ECO:0000256" key="2">
    <source>
        <dbReference type="ARBA" id="ARBA00022967"/>
    </source>
</evidence>
<dbReference type="PANTHER" id="PTHR43520:SF8">
    <property type="entry name" value="P-TYPE CU(+) TRANSPORTER"/>
    <property type="match status" value="1"/>
</dbReference>
<keyword evidence="1" id="KW-0479">Metal-binding</keyword>
<gene>
    <name evidence="4" type="ORF">SAMN02744037_00101</name>
</gene>
<dbReference type="RefSeq" id="WP_072886454.1">
    <property type="nucleotide sequence ID" value="NZ_FRAE01000004.1"/>
</dbReference>
<dbReference type="PANTHER" id="PTHR43520">
    <property type="entry name" value="ATP7, ISOFORM B"/>
    <property type="match status" value="1"/>
</dbReference>